<keyword evidence="3" id="KW-1185">Reference proteome</keyword>
<proteinExistence type="predicted"/>
<organism evidence="2 3">
    <name type="scientific">Flaviaesturariibacter flavus</name>
    <dbReference type="NCBI Taxonomy" id="2502780"/>
    <lineage>
        <taxon>Bacteria</taxon>
        <taxon>Pseudomonadati</taxon>
        <taxon>Bacteroidota</taxon>
        <taxon>Chitinophagia</taxon>
        <taxon>Chitinophagales</taxon>
        <taxon>Chitinophagaceae</taxon>
        <taxon>Flaviaestuariibacter</taxon>
    </lineage>
</organism>
<dbReference type="Proteomes" id="UP000295334">
    <property type="component" value="Unassembled WGS sequence"/>
</dbReference>
<evidence type="ECO:0000313" key="2">
    <source>
        <dbReference type="EMBL" id="TCJ18652.1"/>
    </source>
</evidence>
<name>A0A4V2NWT8_9BACT</name>
<dbReference type="AlphaFoldDB" id="A0A4V2NWT8"/>
<protein>
    <submittedName>
        <fullName evidence="2">Uncharacterized protein</fullName>
    </submittedName>
</protein>
<dbReference type="EMBL" id="SJZI01000004">
    <property type="protein sequence ID" value="TCJ18652.1"/>
    <property type="molecule type" value="Genomic_DNA"/>
</dbReference>
<accession>A0A4V2NWT8</accession>
<dbReference type="RefSeq" id="WP_131447049.1">
    <property type="nucleotide sequence ID" value="NZ_SJZI01000004.1"/>
</dbReference>
<dbReference type="OrthoDB" id="1445370at2"/>
<sequence length="111" mass="11997">MKKTRHIELVLITAALASCHQPKKDWEGSGNRTYLRSDSTAPYTRAHHGGGSALLWYYAFRPYGGYLGNSYNRAGYYSSALHESSNIGSNGVKSGIVRGGFGRSGGYSVSS</sequence>
<comment type="caution">
    <text evidence="2">The sequence shown here is derived from an EMBL/GenBank/DDBJ whole genome shotgun (WGS) entry which is preliminary data.</text>
</comment>
<evidence type="ECO:0000313" key="3">
    <source>
        <dbReference type="Proteomes" id="UP000295334"/>
    </source>
</evidence>
<gene>
    <name evidence="2" type="ORF">EPD60_03900</name>
</gene>
<feature type="region of interest" description="Disordered" evidence="1">
    <location>
        <begin position="88"/>
        <end position="111"/>
    </location>
</feature>
<dbReference type="PROSITE" id="PS51257">
    <property type="entry name" value="PROKAR_LIPOPROTEIN"/>
    <property type="match status" value="1"/>
</dbReference>
<reference evidence="2 3" key="1">
    <citation type="submission" date="2019-03" db="EMBL/GenBank/DDBJ databases">
        <authorList>
            <person name="Kim M.K.M."/>
        </authorList>
    </citation>
    <scope>NUCLEOTIDE SEQUENCE [LARGE SCALE GENOMIC DNA]</scope>
    <source>
        <strain evidence="2 3">17J68-12</strain>
    </source>
</reference>
<evidence type="ECO:0000256" key="1">
    <source>
        <dbReference type="SAM" id="MobiDB-lite"/>
    </source>
</evidence>